<dbReference type="AlphaFoldDB" id="A0A5C3QAT9"/>
<feature type="compositionally biased region" description="Basic and acidic residues" evidence="1">
    <location>
        <begin position="487"/>
        <end position="499"/>
    </location>
</feature>
<feature type="compositionally biased region" description="Polar residues" evidence="1">
    <location>
        <begin position="500"/>
        <end position="511"/>
    </location>
</feature>
<reference evidence="2 3" key="1">
    <citation type="journal article" date="2019" name="Nat. Ecol. Evol.">
        <title>Megaphylogeny resolves global patterns of mushroom evolution.</title>
        <authorList>
            <person name="Varga T."/>
            <person name="Krizsan K."/>
            <person name="Foldi C."/>
            <person name="Dima B."/>
            <person name="Sanchez-Garcia M."/>
            <person name="Sanchez-Ramirez S."/>
            <person name="Szollosi G.J."/>
            <person name="Szarkandi J.G."/>
            <person name="Papp V."/>
            <person name="Albert L."/>
            <person name="Andreopoulos W."/>
            <person name="Angelini C."/>
            <person name="Antonin V."/>
            <person name="Barry K.W."/>
            <person name="Bougher N.L."/>
            <person name="Buchanan P."/>
            <person name="Buyck B."/>
            <person name="Bense V."/>
            <person name="Catcheside P."/>
            <person name="Chovatia M."/>
            <person name="Cooper J."/>
            <person name="Damon W."/>
            <person name="Desjardin D."/>
            <person name="Finy P."/>
            <person name="Geml J."/>
            <person name="Haridas S."/>
            <person name="Hughes K."/>
            <person name="Justo A."/>
            <person name="Karasinski D."/>
            <person name="Kautmanova I."/>
            <person name="Kiss B."/>
            <person name="Kocsube S."/>
            <person name="Kotiranta H."/>
            <person name="LaButti K.M."/>
            <person name="Lechner B.E."/>
            <person name="Liimatainen K."/>
            <person name="Lipzen A."/>
            <person name="Lukacs Z."/>
            <person name="Mihaltcheva S."/>
            <person name="Morgado L.N."/>
            <person name="Niskanen T."/>
            <person name="Noordeloos M.E."/>
            <person name="Ohm R.A."/>
            <person name="Ortiz-Santana B."/>
            <person name="Ovrebo C."/>
            <person name="Racz N."/>
            <person name="Riley R."/>
            <person name="Savchenko A."/>
            <person name="Shiryaev A."/>
            <person name="Soop K."/>
            <person name="Spirin V."/>
            <person name="Szebenyi C."/>
            <person name="Tomsovsky M."/>
            <person name="Tulloss R.E."/>
            <person name="Uehling J."/>
            <person name="Grigoriev I.V."/>
            <person name="Vagvolgyi C."/>
            <person name="Papp T."/>
            <person name="Martin F.M."/>
            <person name="Miettinen O."/>
            <person name="Hibbett D.S."/>
            <person name="Nagy L.G."/>
        </authorList>
    </citation>
    <scope>NUCLEOTIDE SEQUENCE [LARGE SCALE GENOMIC DNA]</scope>
    <source>
        <strain evidence="2 3">CBS 309.79</strain>
    </source>
</reference>
<feature type="compositionally biased region" description="Acidic residues" evidence="1">
    <location>
        <begin position="56"/>
        <end position="65"/>
    </location>
</feature>
<evidence type="ECO:0000313" key="2">
    <source>
        <dbReference type="EMBL" id="TFK98676.1"/>
    </source>
</evidence>
<protein>
    <submittedName>
        <fullName evidence="2">Uncharacterized protein</fullName>
    </submittedName>
</protein>
<organism evidence="2 3">
    <name type="scientific">Pterulicium gracile</name>
    <dbReference type="NCBI Taxonomy" id="1884261"/>
    <lineage>
        <taxon>Eukaryota</taxon>
        <taxon>Fungi</taxon>
        <taxon>Dikarya</taxon>
        <taxon>Basidiomycota</taxon>
        <taxon>Agaricomycotina</taxon>
        <taxon>Agaricomycetes</taxon>
        <taxon>Agaricomycetidae</taxon>
        <taxon>Agaricales</taxon>
        <taxon>Pleurotineae</taxon>
        <taxon>Pterulaceae</taxon>
        <taxon>Pterulicium</taxon>
    </lineage>
</organism>
<name>A0A5C3QAT9_9AGAR</name>
<accession>A0A5C3QAT9</accession>
<evidence type="ECO:0000313" key="3">
    <source>
        <dbReference type="Proteomes" id="UP000305067"/>
    </source>
</evidence>
<feature type="compositionally biased region" description="Polar residues" evidence="1">
    <location>
        <begin position="524"/>
        <end position="535"/>
    </location>
</feature>
<keyword evidence="3" id="KW-1185">Reference proteome</keyword>
<feature type="compositionally biased region" description="Basic residues" evidence="1">
    <location>
        <begin position="646"/>
        <end position="659"/>
    </location>
</feature>
<feature type="region of interest" description="Disordered" evidence="1">
    <location>
        <begin position="223"/>
        <end position="343"/>
    </location>
</feature>
<dbReference type="OrthoDB" id="3070249at2759"/>
<feature type="compositionally biased region" description="Basic residues" evidence="1">
    <location>
        <begin position="455"/>
        <end position="466"/>
    </location>
</feature>
<feature type="compositionally biased region" description="Basic residues" evidence="1">
    <location>
        <begin position="25"/>
        <end position="37"/>
    </location>
</feature>
<feature type="compositionally biased region" description="Low complexity" evidence="1">
    <location>
        <begin position="472"/>
        <end position="484"/>
    </location>
</feature>
<feature type="region of interest" description="Disordered" evidence="1">
    <location>
        <begin position="24"/>
        <end position="82"/>
    </location>
</feature>
<gene>
    <name evidence="2" type="ORF">BDV98DRAFT_200834</name>
</gene>
<feature type="region of interest" description="Disordered" evidence="1">
    <location>
        <begin position="105"/>
        <end position="162"/>
    </location>
</feature>
<dbReference type="EMBL" id="ML178838">
    <property type="protein sequence ID" value="TFK98676.1"/>
    <property type="molecule type" value="Genomic_DNA"/>
</dbReference>
<dbReference type="STRING" id="1884261.A0A5C3QAT9"/>
<evidence type="ECO:0000256" key="1">
    <source>
        <dbReference type="SAM" id="MobiDB-lite"/>
    </source>
</evidence>
<feature type="region of interest" description="Disordered" evidence="1">
    <location>
        <begin position="425"/>
        <end position="539"/>
    </location>
</feature>
<feature type="compositionally biased region" description="Polar residues" evidence="1">
    <location>
        <begin position="66"/>
        <end position="82"/>
    </location>
</feature>
<dbReference type="Proteomes" id="UP000305067">
    <property type="component" value="Unassembled WGS sequence"/>
</dbReference>
<proteinExistence type="predicted"/>
<feature type="region of interest" description="Disordered" evidence="1">
    <location>
        <begin position="640"/>
        <end position="698"/>
    </location>
</feature>
<feature type="compositionally biased region" description="Polar residues" evidence="1">
    <location>
        <begin position="669"/>
        <end position="680"/>
    </location>
</feature>
<feature type="compositionally biased region" description="Low complexity" evidence="1">
    <location>
        <begin position="126"/>
        <end position="140"/>
    </location>
</feature>
<feature type="compositionally biased region" description="Polar residues" evidence="1">
    <location>
        <begin position="223"/>
        <end position="232"/>
    </location>
</feature>
<sequence length="787" mass="83276">MCSVSHCRVLLPAESGFMRCEQHRKQNRYHSKLKRSREKAVKAQGIPGGPYPEGDNASEAEDTSDLESPSASVEPQENASTYPNASVADLWLTNDAYPPSALATAIPQAGSRGRNDGTLPNLLSMPSRSTVSPTNPSVPSIAVALSPTHPSKSESTRVSGPPPLLPPLLPHPVTTSTQNEPQLLTGLSEVPQSPIGPITIATTPGNHIIIPTSLLPKRPSVAQFNGVTNEGTSPAADTLSPFPPRSTSRSPWAASLDSAAEPVATPTTATTDPPDSLGGPGTSSPTPETTNSDLPPARRSKTPSTPASSGKPGTPSAIRKKAAPSRAKSTFIPYHPNEKRPLRERDKVMEYEESEDPHQLREQREEGGFVTVYSPATAVQSTVTESSIPAVPPKPLLPVSVETPMVESKLDEGNASIIILENPAPPPQGFLSTTGVPAAGSSGGRSFVPYDPNAKPKKQNRRKKAGTSKENSASSLATDATSATESLKSEVPEKQDDQHSPTVATEQTASAPNAEEVVSAVPDSETSGTHEQTPMPSIPATTAADASRFWATLYPPSHLVHPSSGQPTVGSAANSNAAARTSTYLVGTGHVPTVYPPNSPYAPMSWQGVMRGPDQPVYGTPYYPTYAQYYPPWPPISAGTANPPPAKKRKKGGAGKKASRAASVASVSTEEQTASASKEASATGKGKNREASDSVPSNKQVLTACTFPHPQTEVALHTATHRPPPIHISSWRQGSHLHKSNTLSSSLILGRLRRLLRERRSIHGSSSSSGWRCQGFQKRGGRLWRWR</sequence>
<feature type="compositionally biased region" description="Low complexity" evidence="1">
    <location>
        <begin position="259"/>
        <end position="293"/>
    </location>
</feature>